<sequence length="467" mass="52679">MAMVQRLHSEFIRPMALDSGQSDSSALDLVHNAYRKLEHEELVLFLKVRSLPTTGSDSELASRLAHYDIHTFNIPELYISPRTSPNPTLKSVSRASFHASPPSPPDSVSLPPSLHYPQKSVKARQQIMAPDLPVELIAEIMDRLGDWELCKAVGVPTSLPRPLSWARASSTDEAMLTGYLPLIRSVDPGANPPTKVGASLAVRFGYVHVLAYFFLHHRDIFLEVFCPHKTIPTIASNSGRTAVLSWLKHTLDANPDLPRLQPKVIAECIDGASRHGQVVSLDWWLQYSDLAQEPIAHPVPFEYTEYALEFASAKNHLSVLQWWKTHHLSPPHLSLKPGRSLDFASTAGNIDVLNWWATSSLEFKYDKSAMYLASCHGKVDVLKWWLQSGLRLQYDGEVLVGATKHNRPEVLEWWDKSGLEVQYRMCDVEEALEDAIGGGEQAREWWRRKGVDFNTTDKEWTQLRNLN</sequence>
<dbReference type="InterPro" id="IPR052050">
    <property type="entry name" value="SecEffector_AnkRepeat"/>
</dbReference>
<dbReference type="Proteomes" id="UP000030669">
    <property type="component" value="Unassembled WGS sequence"/>
</dbReference>
<proteinExistence type="predicted"/>
<accession>S7Q6K9</accession>
<dbReference type="EMBL" id="KB469302">
    <property type="protein sequence ID" value="EPQ55058.1"/>
    <property type="molecule type" value="Genomic_DNA"/>
</dbReference>
<evidence type="ECO:0000313" key="3">
    <source>
        <dbReference type="Proteomes" id="UP000030669"/>
    </source>
</evidence>
<gene>
    <name evidence="2" type="ORF">GLOTRDRAFT_138762</name>
</gene>
<dbReference type="KEGG" id="gtr:GLOTRDRAFT_138762"/>
<dbReference type="GeneID" id="19304068"/>
<protein>
    <recommendedName>
        <fullName evidence="4">SAP domain-containing protein</fullName>
    </recommendedName>
</protein>
<reference evidence="2 3" key="1">
    <citation type="journal article" date="2012" name="Science">
        <title>The Paleozoic origin of enzymatic lignin decomposition reconstructed from 31 fungal genomes.</title>
        <authorList>
            <person name="Floudas D."/>
            <person name="Binder M."/>
            <person name="Riley R."/>
            <person name="Barry K."/>
            <person name="Blanchette R.A."/>
            <person name="Henrissat B."/>
            <person name="Martinez A.T."/>
            <person name="Otillar R."/>
            <person name="Spatafora J.W."/>
            <person name="Yadav J.S."/>
            <person name="Aerts A."/>
            <person name="Benoit I."/>
            <person name="Boyd A."/>
            <person name="Carlson A."/>
            <person name="Copeland A."/>
            <person name="Coutinho P.M."/>
            <person name="de Vries R.P."/>
            <person name="Ferreira P."/>
            <person name="Findley K."/>
            <person name="Foster B."/>
            <person name="Gaskell J."/>
            <person name="Glotzer D."/>
            <person name="Gorecki P."/>
            <person name="Heitman J."/>
            <person name="Hesse C."/>
            <person name="Hori C."/>
            <person name="Igarashi K."/>
            <person name="Jurgens J.A."/>
            <person name="Kallen N."/>
            <person name="Kersten P."/>
            <person name="Kohler A."/>
            <person name="Kuees U."/>
            <person name="Kumar T.K.A."/>
            <person name="Kuo A."/>
            <person name="LaButti K."/>
            <person name="Larrondo L.F."/>
            <person name="Lindquist E."/>
            <person name="Ling A."/>
            <person name="Lombard V."/>
            <person name="Lucas S."/>
            <person name="Lundell T."/>
            <person name="Martin R."/>
            <person name="McLaughlin D.J."/>
            <person name="Morgenstern I."/>
            <person name="Morin E."/>
            <person name="Murat C."/>
            <person name="Nagy L.G."/>
            <person name="Nolan M."/>
            <person name="Ohm R.A."/>
            <person name="Patyshakuliyeva A."/>
            <person name="Rokas A."/>
            <person name="Ruiz-Duenas F.J."/>
            <person name="Sabat G."/>
            <person name="Salamov A."/>
            <person name="Samejima M."/>
            <person name="Schmutz J."/>
            <person name="Slot J.C."/>
            <person name="St John F."/>
            <person name="Stenlid J."/>
            <person name="Sun H."/>
            <person name="Sun S."/>
            <person name="Syed K."/>
            <person name="Tsang A."/>
            <person name="Wiebenga A."/>
            <person name="Young D."/>
            <person name="Pisabarro A."/>
            <person name="Eastwood D.C."/>
            <person name="Martin F."/>
            <person name="Cullen D."/>
            <person name="Grigoriev I.V."/>
            <person name="Hibbett D.S."/>
        </authorList>
    </citation>
    <scope>NUCLEOTIDE SEQUENCE [LARGE SCALE GENOMIC DNA]</scope>
    <source>
        <strain evidence="2 3">ATCC 11539</strain>
    </source>
</reference>
<evidence type="ECO:0008006" key="4">
    <source>
        <dbReference type="Google" id="ProtNLM"/>
    </source>
</evidence>
<dbReference type="eggNOG" id="ENOG502RYI8">
    <property type="taxonomic scope" value="Eukaryota"/>
</dbReference>
<dbReference type="RefSeq" id="XP_007866231.1">
    <property type="nucleotide sequence ID" value="XM_007868040.1"/>
</dbReference>
<evidence type="ECO:0000313" key="2">
    <source>
        <dbReference type="EMBL" id="EPQ55058.1"/>
    </source>
</evidence>
<name>S7Q6K9_GLOTA</name>
<dbReference type="SUPFAM" id="SSF140860">
    <property type="entry name" value="Pseudo ankyrin repeat-like"/>
    <property type="match status" value="1"/>
</dbReference>
<dbReference type="PANTHER" id="PTHR46586:SF3">
    <property type="entry name" value="ANKYRIN REPEAT-CONTAINING PROTEIN"/>
    <property type="match status" value="1"/>
</dbReference>
<dbReference type="AlphaFoldDB" id="S7Q6K9"/>
<keyword evidence="3" id="KW-1185">Reference proteome</keyword>
<dbReference type="STRING" id="670483.S7Q6K9"/>
<dbReference type="InterPro" id="IPR036770">
    <property type="entry name" value="Ankyrin_rpt-contain_sf"/>
</dbReference>
<feature type="region of interest" description="Disordered" evidence="1">
    <location>
        <begin position="89"/>
        <end position="114"/>
    </location>
</feature>
<evidence type="ECO:0000256" key="1">
    <source>
        <dbReference type="SAM" id="MobiDB-lite"/>
    </source>
</evidence>
<dbReference type="PANTHER" id="PTHR46586">
    <property type="entry name" value="ANKYRIN REPEAT-CONTAINING PROTEIN"/>
    <property type="match status" value="1"/>
</dbReference>
<organism evidence="2 3">
    <name type="scientific">Gloeophyllum trabeum (strain ATCC 11539 / FP-39264 / Madison 617)</name>
    <name type="common">Brown rot fungus</name>
    <dbReference type="NCBI Taxonomy" id="670483"/>
    <lineage>
        <taxon>Eukaryota</taxon>
        <taxon>Fungi</taxon>
        <taxon>Dikarya</taxon>
        <taxon>Basidiomycota</taxon>
        <taxon>Agaricomycotina</taxon>
        <taxon>Agaricomycetes</taxon>
        <taxon>Gloeophyllales</taxon>
        <taxon>Gloeophyllaceae</taxon>
        <taxon>Gloeophyllum</taxon>
    </lineage>
</organism>
<dbReference type="OMA" id="LEPKYDR"/>
<dbReference type="Gene3D" id="1.25.40.20">
    <property type="entry name" value="Ankyrin repeat-containing domain"/>
    <property type="match status" value="1"/>
</dbReference>
<dbReference type="HOGENOM" id="CLU_042810_0_0_1"/>
<dbReference type="OrthoDB" id="70387at2759"/>